<dbReference type="OrthoDB" id="9971789at2759"/>
<dbReference type="GeneID" id="116308973"/>
<dbReference type="InParanoid" id="A0A6P8J6F2"/>
<dbReference type="KEGG" id="aten:116308973"/>
<dbReference type="Pfam" id="PF15802">
    <property type="entry name" value="DCAF17"/>
    <property type="match status" value="1"/>
</dbReference>
<sequence length="527" mass="60642">MADSRLKKRHKNLCLQIMNRSVTGSTVRDDIGIIRTLISKGSNHFTKAWSQTSKNPIAFDYQFLFLDKFRTVLNTNGSRGKPLQIYSLPPLRTKEKIESAVLFESALDQRYFTECEKNKDFRPCLIAITADGYLIRQDLKSGRKLQSIYLSSKYKFKHIFWENDLHKVVLSSVHAKMPPRATLDNRSCVFRTLMYLTLFEIAPLRFLANIPIVRNVFGADVIDASISRDILFLMHQGGMMKLYSLKEILDKFTTKASIGQLYNFTECSLDQHDVSMRIDENWGTVGEYPFGVPVNVKFDNKPTLLQQICSHQHLLSFGGFPWHYIVCPKKQNSVFKVYTMKDQVPVKHGLLNSAVQTIEQDQAYFHKDNSGRILHIGSDFISYLKLDVVHNDQEEQLFEIQTSHSINLQDVKKTNGSMTLFSSSGRRIKCNSTLDYDNPGYSCVRDVDFEDELDILVVLSSQGEHKGGIGLYDNQTGILVKEIQLDYWEDDSDHSIHMELDTIVHIFKRPTRNYCCEIFKLLVNNHC</sequence>
<dbReference type="PANTHER" id="PTHR14815">
    <property type="entry name" value="DDB1- AND CUL4-ASSOCIATED FACTOR 17"/>
    <property type="match status" value="1"/>
</dbReference>
<dbReference type="AlphaFoldDB" id="A0A6P8J6F2"/>
<dbReference type="PANTHER" id="PTHR14815:SF2">
    <property type="entry name" value="DDB1- AND CUL4-ASSOCIATED FACTOR 17"/>
    <property type="match status" value="1"/>
</dbReference>
<dbReference type="Proteomes" id="UP000515163">
    <property type="component" value="Unplaced"/>
</dbReference>
<evidence type="ECO:0000313" key="1">
    <source>
        <dbReference type="Proteomes" id="UP000515163"/>
    </source>
</evidence>
<reference evidence="2" key="1">
    <citation type="submission" date="2025-08" db="UniProtKB">
        <authorList>
            <consortium name="RefSeq"/>
        </authorList>
    </citation>
    <scope>IDENTIFICATION</scope>
    <source>
        <tissue evidence="2">Tentacle</tissue>
    </source>
</reference>
<evidence type="ECO:0000313" key="2">
    <source>
        <dbReference type="RefSeq" id="XP_031575357.1"/>
    </source>
</evidence>
<organism evidence="1 2">
    <name type="scientific">Actinia tenebrosa</name>
    <name type="common">Australian red waratah sea anemone</name>
    <dbReference type="NCBI Taxonomy" id="6105"/>
    <lineage>
        <taxon>Eukaryota</taxon>
        <taxon>Metazoa</taxon>
        <taxon>Cnidaria</taxon>
        <taxon>Anthozoa</taxon>
        <taxon>Hexacorallia</taxon>
        <taxon>Actiniaria</taxon>
        <taxon>Actiniidae</taxon>
        <taxon>Actinia</taxon>
    </lineage>
</organism>
<proteinExistence type="predicted"/>
<dbReference type="GO" id="GO:0080008">
    <property type="term" value="C:Cul4-RING E3 ubiquitin ligase complex"/>
    <property type="evidence" value="ECO:0007669"/>
    <property type="project" value="TreeGrafter"/>
</dbReference>
<accession>A0A6P8J6F2</accession>
<protein>
    <submittedName>
        <fullName evidence="2">DDB1- and CUL4-associated factor 17-like</fullName>
    </submittedName>
</protein>
<dbReference type="InterPro" id="IPR031620">
    <property type="entry name" value="DCAF17"/>
</dbReference>
<gene>
    <name evidence="2" type="primary">LOC116308973</name>
</gene>
<keyword evidence="1" id="KW-1185">Reference proteome</keyword>
<dbReference type="RefSeq" id="XP_031575357.1">
    <property type="nucleotide sequence ID" value="XM_031719497.1"/>
</dbReference>
<dbReference type="GO" id="GO:0016567">
    <property type="term" value="P:protein ubiquitination"/>
    <property type="evidence" value="ECO:0007669"/>
    <property type="project" value="InterPro"/>
</dbReference>
<name>A0A6P8J6F2_ACTTE</name>
<dbReference type="FunCoup" id="A0A6P8J6F2">
    <property type="interactions" value="1541"/>
</dbReference>